<evidence type="ECO:0000313" key="3">
    <source>
        <dbReference type="Proteomes" id="UP001165565"/>
    </source>
</evidence>
<dbReference type="AlphaFoldDB" id="A0AA42CN53"/>
<comment type="caution">
    <text evidence="2">The sequence shown here is derived from an EMBL/GenBank/DDBJ whole genome shotgun (WGS) entry which is preliminary data.</text>
</comment>
<organism evidence="2 3">
    <name type="scientific">Sphingomonas lycopersici</name>
    <dbReference type="NCBI Taxonomy" id="2951807"/>
    <lineage>
        <taxon>Bacteria</taxon>
        <taxon>Pseudomonadati</taxon>
        <taxon>Pseudomonadota</taxon>
        <taxon>Alphaproteobacteria</taxon>
        <taxon>Sphingomonadales</taxon>
        <taxon>Sphingomonadaceae</taxon>
        <taxon>Sphingomonas</taxon>
    </lineage>
</organism>
<evidence type="ECO:0000313" key="2">
    <source>
        <dbReference type="EMBL" id="MCW6533225.1"/>
    </source>
</evidence>
<accession>A0AA42CN53</accession>
<dbReference type="EMBL" id="JANFAV010000001">
    <property type="protein sequence ID" value="MCW6533225.1"/>
    <property type="molecule type" value="Genomic_DNA"/>
</dbReference>
<reference evidence="2" key="1">
    <citation type="submission" date="2022-06" db="EMBL/GenBank/DDBJ databases">
        <title>Sphingomonas sp. nov. isolated from rhizosphere soil of tomato.</title>
        <authorList>
            <person name="Dong H."/>
            <person name="Gao R."/>
        </authorList>
    </citation>
    <scope>NUCLEOTIDE SEQUENCE</scope>
    <source>
        <strain evidence="2">MMSM24</strain>
    </source>
</reference>
<keyword evidence="3" id="KW-1185">Reference proteome</keyword>
<dbReference type="Proteomes" id="UP001165565">
    <property type="component" value="Unassembled WGS sequence"/>
</dbReference>
<feature type="compositionally biased region" description="Basic residues" evidence="1">
    <location>
        <begin position="10"/>
        <end position="19"/>
    </location>
</feature>
<gene>
    <name evidence="2" type="ORF">NEE01_00360</name>
</gene>
<evidence type="ECO:0000256" key="1">
    <source>
        <dbReference type="SAM" id="MobiDB-lite"/>
    </source>
</evidence>
<name>A0AA42CN53_9SPHN</name>
<protein>
    <submittedName>
        <fullName evidence="2">Uncharacterized protein</fullName>
    </submittedName>
</protein>
<feature type="region of interest" description="Disordered" evidence="1">
    <location>
        <begin position="1"/>
        <end position="54"/>
    </location>
</feature>
<proteinExistence type="predicted"/>
<sequence length="54" mass="5943">MMRSCTLGKARQRAARGLRRNGSSQPAGETDEGFAFHAQRCTPGTIRRRLVPGK</sequence>